<organism evidence="2 3">
    <name type="scientific">Gigaspora margarita</name>
    <dbReference type="NCBI Taxonomy" id="4874"/>
    <lineage>
        <taxon>Eukaryota</taxon>
        <taxon>Fungi</taxon>
        <taxon>Fungi incertae sedis</taxon>
        <taxon>Mucoromycota</taxon>
        <taxon>Glomeromycotina</taxon>
        <taxon>Glomeromycetes</taxon>
        <taxon>Diversisporales</taxon>
        <taxon>Gigasporaceae</taxon>
        <taxon>Gigaspora</taxon>
    </lineage>
</organism>
<dbReference type="AlphaFoldDB" id="A0A8H4AYN7"/>
<feature type="domain" description="F-box" evidence="1">
    <location>
        <begin position="3"/>
        <end position="44"/>
    </location>
</feature>
<accession>A0A8H4AYN7</accession>
<proteinExistence type="predicted"/>
<dbReference type="PANTHER" id="PTHR24114:SF2">
    <property type="entry name" value="F-BOX DOMAIN-CONTAINING PROTEIN-RELATED"/>
    <property type="match status" value="1"/>
</dbReference>
<dbReference type="SUPFAM" id="SSF52047">
    <property type="entry name" value="RNI-like"/>
    <property type="match status" value="1"/>
</dbReference>
<reference evidence="2 3" key="1">
    <citation type="journal article" date="2019" name="Environ. Microbiol.">
        <title>At the nexus of three kingdoms: the genome of the mycorrhizal fungus Gigaspora margarita provides insights into plant, endobacterial and fungal interactions.</title>
        <authorList>
            <person name="Venice F."/>
            <person name="Ghignone S."/>
            <person name="Salvioli di Fossalunga A."/>
            <person name="Amselem J."/>
            <person name="Novero M."/>
            <person name="Xianan X."/>
            <person name="Sedzielewska Toro K."/>
            <person name="Morin E."/>
            <person name="Lipzen A."/>
            <person name="Grigoriev I.V."/>
            <person name="Henrissat B."/>
            <person name="Martin F.M."/>
            <person name="Bonfante P."/>
        </authorList>
    </citation>
    <scope>NUCLEOTIDE SEQUENCE [LARGE SCALE GENOMIC DNA]</scope>
    <source>
        <strain evidence="2 3">BEG34</strain>
    </source>
</reference>
<dbReference type="SUPFAM" id="SSF81383">
    <property type="entry name" value="F-box domain"/>
    <property type="match status" value="1"/>
</dbReference>
<evidence type="ECO:0000313" key="3">
    <source>
        <dbReference type="Proteomes" id="UP000439903"/>
    </source>
</evidence>
<dbReference type="InterPro" id="IPR036047">
    <property type="entry name" value="F-box-like_dom_sf"/>
</dbReference>
<evidence type="ECO:0000259" key="1">
    <source>
        <dbReference type="Pfam" id="PF12937"/>
    </source>
</evidence>
<evidence type="ECO:0000313" key="2">
    <source>
        <dbReference type="EMBL" id="KAF0545014.1"/>
    </source>
</evidence>
<comment type="caution">
    <text evidence="2">The sequence shown here is derived from an EMBL/GenBank/DDBJ whole genome shotgun (WGS) entry which is preliminary data.</text>
</comment>
<dbReference type="InterPro" id="IPR001810">
    <property type="entry name" value="F-box_dom"/>
</dbReference>
<protein>
    <submittedName>
        <fullName evidence="2">Protein NLRC3-like</fullName>
    </submittedName>
</protein>
<name>A0A8H4AYN7_GIGMA</name>
<sequence length="297" mass="34672">MIKLPNECYYMIFNNFQNNSKSLFSCALVNRQWCRIIIPILWSEPEYHFKDIRLIKILLLMLKVEEKALLVPYKINFQRHTNPLFEYTNYIKSVGYELYSGVKKFLGNKKYQKNINEVENAIKCSLIAMILRTGKNLKYLYLDEIICNKIIIEKLYENTTITSIKLYDFNDKFKPKAINELVKILYKNSTLTSLNLESILFGFIELKTLLEAFYENTILNSLSLCIEQIDTEEGKMLATFLSKNTTLTSFNLCGYDKHWFFSNNFGLIGGIAFANALYKNTTLTSLCLWNNKLGPED</sequence>
<dbReference type="InterPro" id="IPR052394">
    <property type="entry name" value="LRR-containing"/>
</dbReference>
<keyword evidence="3" id="KW-1185">Reference proteome</keyword>
<dbReference type="Proteomes" id="UP000439903">
    <property type="component" value="Unassembled WGS sequence"/>
</dbReference>
<dbReference type="PANTHER" id="PTHR24114">
    <property type="entry name" value="LEUCINE RICH REPEAT FAMILY PROTEIN"/>
    <property type="match status" value="1"/>
</dbReference>
<dbReference type="InterPro" id="IPR032675">
    <property type="entry name" value="LRR_dom_sf"/>
</dbReference>
<dbReference type="CDD" id="cd09917">
    <property type="entry name" value="F-box_SF"/>
    <property type="match status" value="1"/>
</dbReference>
<dbReference type="EMBL" id="WTPW01000122">
    <property type="protein sequence ID" value="KAF0545014.1"/>
    <property type="molecule type" value="Genomic_DNA"/>
</dbReference>
<gene>
    <name evidence="2" type="ORF">F8M41_002479</name>
</gene>
<dbReference type="Pfam" id="PF12937">
    <property type="entry name" value="F-box-like"/>
    <property type="match status" value="1"/>
</dbReference>
<dbReference type="Gene3D" id="3.80.10.10">
    <property type="entry name" value="Ribonuclease Inhibitor"/>
    <property type="match status" value="2"/>
</dbReference>